<proteinExistence type="predicted"/>
<feature type="transmembrane region" description="Helical" evidence="1">
    <location>
        <begin position="55"/>
        <end position="72"/>
    </location>
</feature>
<organism evidence="2 3">
    <name type="scientific">Hathewaya proteolytica DSM 3090</name>
    <dbReference type="NCBI Taxonomy" id="1121331"/>
    <lineage>
        <taxon>Bacteria</taxon>
        <taxon>Bacillati</taxon>
        <taxon>Bacillota</taxon>
        <taxon>Clostridia</taxon>
        <taxon>Eubacteriales</taxon>
        <taxon>Clostridiaceae</taxon>
        <taxon>Hathewaya</taxon>
    </lineage>
</organism>
<reference evidence="2 3" key="1">
    <citation type="submission" date="2016-11" db="EMBL/GenBank/DDBJ databases">
        <authorList>
            <person name="Jaros S."/>
            <person name="Januszkiewicz K."/>
            <person name="Wedrychowicz H."/>
        </authorList>
    </citation>
    <scope>NUCLEOTIDE SEQUENCE [LARGE SCALE GENOMIC DNA]</scope>
    <source>
        <strain evidence="2 3">DSM 3090</strain>
    </source>
</reference>
<feature type="transmembrane region" description="Helical" evidence="1">
    <location>
        <begin position="219"/>
        <end position="237"/>
    </location>
</feature>
<keyword evidence="3" id="KW-1185">Reference proteome</keyword>
<evidence type="ECO:0000256" key="1">
    <source>
        <dbReference type="SAM" id="Phobius"/>
    </source>
</evidence>
<accession>A0A1M6P5X5</accession>
<dbReference type="AlphaFoldDB" id="A0A1M6P5X5"/>
<feature type="transmembrane region" description="Helical" evidence="1">
    <location>
        <begin position="157"/>
        <end position="177"/>
    </location>
</feature>
<keyword evidence="1" id="KW-0812">Transmembrane</keyword>
<evidence type="ECO:0008006" key="4">
    <source>
        <dbReference type="Google" id="ProtNLM"/>
    </source>
</evidence>
<feature type="transmembrane region" description="Helical" evidence="1">
    <location>
        <begin position="125"/>
        <end position="151"/>
    </location>
</feature>
<gene>
    <name evidence="2" type="ORF">SAMN02745248_01599</name>
</gene>
<feature type="transmembrane region" description="Helical" evidence="1">
    <location>
        <begin position="189"/>
        <end position="213"/>
    </location>
</feature>
<evidence type="ECO:0000313" key="3">
    <source>
        <dbReference type="Proteomes" id="UP000183952"/>
    </source>
</evidence>
<keyword evidence="1" id="KW-1133">Transmembrane helix</keyword>
<dbReference type="OrthoDB" id="1911369at2"/>
<name>A0A1M6P5X5_9CLOT</name>
<sequence>MDPQKDKKDIEVPKIDFNQIEDIVNNNIRTKNSFIMYLRRSLKELGLKNIFHDKTELIAIGMVVSLILIFYMKKLANIDANELYGFVFVGAPIVYLGAVTFSFYNSKERGTFNIEMTCKYNLYQVIALKMFCFSVITIVINTSSILIIGSIFKTVNVIRMIIISISGLFIFSTVFLYSLVGVRIISAKYVVIVAWLSINVILNRLNCRLYTIFIMNTPIYIHLFVSVICGFLYMKNLNRLINYRRKMGEI</sequence>
<dbReference type="STRING" id="1121331.SAMN02745248_01599"/>
<evidence type="ECO:0000313" key="2">
    <source>
        <dbReference type="EMBL" id="SHK03293.1"/>
    </source>
</evidence>
<dbReference type="Proteomes" id="UP000183952">
    <property type="component" value="Unassembled WGS sequence"/>
</dbReference>
<feature type="transmembrane region" description="Helical" evidence="1">
    <location>
        <begin position="84"/>
        <end position="104"/>
    </location>
</feature>
<dbReference type="RefSeq" id="WP_072903556.1">
    <property type="nucleotide sequence ID" value="NZ_FRAD01000012.1"/>
</dbReference>
<protein>
    <recommendedName>
        <fullName evidence="4">ABC-2 family transporter protein</fullName>
    </recommendedName>
</protein>
<dbReference type="EMBL" id="FRAD01000012">
    <property type="protein sequence ID" value="SHK03293.1"/>
    <property type="molecule type" value="Genomic_DNA"/>
</dbReference>
<keyword evidence="1" id="KW-0472">Membrane</keyword>